<gene>
    <name evidence="1" type="ORF">D4741_20080</name>
</gene>
<dbReference type="EMBL" id="QYSE01000009">
    <property type="protein sequence ID" value="RJF32072.1"/>
    <property type="molecule type" value="Genomic_DNA"/>
</dbReference>
<evidence type="ECO:0000313" key="2">
    <source>
        <dbReference type="Proteomes" id="UP000265938"/>
    </source>
</evidence>
<sequence>MKEYKIELTVEWNRILKNAFREKKDIIKALLASIALLTYGNTTDRPSKDYLVLRIDKMKRLFIVESNRITSFNFPFGIEERQQENSLFVYDPITDLALEGVNLAILRSIFVDLMEDESSYSLIDLDSDIEKIMDSFDKHHEKDRLWSVMKHLIECETGYLRFDYDPEREDGLLHPLNHLDINYSNEVTYKLGLNSRKSVDELIDILDINTNCSSIL</sequence>
<name>A0A3A3EYI8_9GAMM</name>
<reference evidence="1 2" key="1">
    <citation type="submission" date="2018-09" db="EMBL/GenBank/DDBJ databases">
        <title>Identification of marine bacteria producing industrial enzymes.</title>
        <authorList>
            <person name="Cheng T.H."/>
            <person name="Saidin J."/>
            <person name="Muhd D.D."/>
            <person name="Isa M.N.M."/>
            <person name="Bakar M.F.A."/>
            <person name="Ismail N."/>
        </authorList>
    </citation>
    <scope>NUCLEOTIDE SEQUENCE [LARGE SCALE GENOMIC DNA]</scope>
    <source>
        <strain evidence="1 2">MNAD 1.6</strain>
    </source>
</reference>
<evidence type="ECO:0000313" key="1">
    <source>
        <dbReference type="EMBL" id="RJF32072.1"/>
    </source>
</evidence>
<protein>
    <submittedName>
        <fullName evidence="1">Uncharacterized protein</fullName>
    </submittedName>
</protein>
<organism evidence="1 2">
    <name type="scientific">Pseudoalteromonas gelatinilytica</name>
    <dbReference type="NCBI Taxonomy" id="1703256"/>
    <lineage>
        <taxon>Bacteria</taxon>
        <taxon>Pseudomonadati</taxon>
        <taxon>Pseudomonadota</taxon>
        <taxon>Gammaproteobacteria</taxon>
        <taxon>Alteromonadales</taxon>
        <taxon>Pseudoalteromonadaceae</taxon>
        <taxon>Pseudoalteromonas</taxon>
    </lineage>
</organism>
<comment type="caution">
    <text evidence="1">The sequence shown here is derived from an EMBL/GenBank/DDBJ whole genome shotgun (WGS) entry which is preliminary data.</text>
</comment>
<accession>A0A3A3EYI8</accession>
<proteinExistence type="predicted"/>
<dbReference type="AlphaFoldDB" id="A0A3A3EYI8"/>
<dbReference type="Proteomes" id="UP000265938">
    <property type="component" value="Unassembled WGS sequence"/>
</dbReference>